<accession>A0A8W7PZ03</accession>
<organism evidence="1">
    <name type="scientific">Anopheles coluzzii</name>
    <name type="common">African malaria mosquito</name>
    <dbReference type="NCBI Taxonomy" id="1518534"/>
    <lineage>
        <taxon>Eukaryota</taxon>
        <taxon>Metazoa</taxon>
        <taxon>Ecdysozoa</taxon>
        <taxon>Arthropoda</taxon>
        <taxon>Hexapoda</taxon>
        <taxon>Insecta</taxon>
        <taxon>Pterygota</taxon>
        <taxon>Neoptera</taxon>
        <taxon>Endopterygota</taxon>
        <taxon>Diptera</taxon>
        <taxon>Nematocera</taxon>
        <taxon>Culicoidea</taxon>
        <taxon>Culicidae</taxon>
        <taxon>Anophelinae</taxon>
        <taxon>Anopheles</taxon>
    </lineage>
</organism>
<dbReference type="AlphaFoldDB" id="A0A8W7PZ03"/>
<evidence type="ECO:0000313" key="1">
    <source>
        <dbReference type="EnsemblMetazoa" id="ACOM039281-PA.1"/>
    </source>
</evidence>
<name>A0A8W7PZ03_ANOCL</name>
<protein>
    <submittedName>
        <fullName evidence="1">Uncharacterized protein</fullName>
    </submittedName>
</protein>
<reference evidence="1" key="1">
    <citation type="submission" date="2022-08" db="UniProtKB">
        <authorList>
            <consortium name="EnsemblMetazoa"/>
        </authorList>
    </citation>
    <scope>IDENTIFICATION</scope>
</reference>
<sequence length="326" mass="32293">MVTVLDTVPAAGRPPVARPACCCFCCCWLPYCCCCCCPDAVPVCWCWTGLDTSAAGAAERLLFGVSGCDGTACLADTAVGAVTIESTGLLVAATLSFATLGARGDPDADEAGGFDDCSCSTDCSGERDGLGRTGGGGGGGESLVAGGWADTLVGVIGGGRLAGTGLCPYTGGVLIDDEPRDPLSCGTLGGTGRGICCGRSSCCFSRRYSSIQKSFFGCGRGALRNAAIGFGGIFISGRMPIGGGSKLCGRGDLRASELLAVGWAGPGGGGGGGIDRLPPFDGSTRPVNGCLSRRIIAFCTQAGGSAGSCACIRRAELPIVDCGGPP</sequence>
<proteinExistence type="predicted"/>
<dbReference type="EnsemblMetazoa" id="ACOM039281-RA">
    <property type="protein sequence ID" value="ACOM039281-PA.1"/>
    <property type="gene ID" value="ACOM039281"/>
</dbReference>
<dbReference type="Proteomes" id="UP000075882">
    <property type="component" value="Unassembled WGS sequence"/>
</dbReference>